<dbReference type="InterPro" id="IPR001300">
    <property type="entry name" value="Peptidase_C2_calpain_cat"/>
</dbReference>
<dbReference type="SUPFAM" id="SSF47473">
    <property type="entry name" value="EF-hand"/>
    <property type="match status" value="1"/>
</dbReference>
<accession>A0ABP1Q7L4</accession>
<dbReference type="InterPro" id="IPR000169">
    <property type="entry name" value="Pept_cys_AS"/>
</dbReference>
<dbReference type="InterPro" id="IPR022683">
    <property type="entry name" value="Calpain_III"/>
</dbReference>
<dbReference type="SUPFAM" id="SSF54001">
    <property type="entry name" value="Cysteine proteinases"/>
    <property type="match status" value="1"/>
</dbReference>
<dbReference type="PROSITE" id="PS00018">
    <property type="entry name" value="EF_HAND_1"/>
    <property type="match status" value="1"/>
</dbReference>
<dbReference type="Gene3D" id="2.60.120.380">
    <property type="match status" value="1"/>
</dbReference>
<evidence type="ECO:0000256" key="1">
    <source>
        <dbReference type="ARBA" id="ARBA00007623"/>
    </source>
</evidence>
<dbReference type="PROSITE" id="PS50222">
    <property type="entry name" value="EF_HAND_2"/>
    <property type="match status" value="1"/>
</dbReference>
<evidence type="ECO:0008006" key="11">
    <source>
        <dbReference type="Google" id="ProtNLM"/>
    </source>
</evidence>
<dbReference type="InterPro" id="IPR022684">
    <property type="entry name" value="Calpain_cysteine_protease"/>
</dbReference>
<dbReference type="PROSITE" id="PS00139">
    <property type="entry name" value="THIOL_PROTEASE_CYS"/>
    <property type="match status" value="1"/>
</dbReference>
<feature type="domain" description="Calpain catalytic" evidence="7">
    <location>
        <begin position="182"/>
        <end position="481"/>
    </location>
</feature>
<dbReference type="EMBL" id="CAXLJM020000024">
    <property type="protein sequence ID" value="CAL8090939.1"/>
    <property type="molecule type" value="Genomic_DNA"/>
</dbReference>
<dbReference type="PRINTS" id="PR00704">
    <property type="entry name" value="CALPAIN"/>
</dbReference>
<dbReference type="SUPFAM" id="SSF49758">
    <property type="entry name" value="Calpain large subunit, middle domain (domain III)"/>
    <property type="match status" value="1"/>
</dbReference>
<evidence type="ECO:0000256" key="6">
    <source>
        <dbReference type="PROSITE-ProRule" id="PRU00239"/>
    </source>
</evidence>
<gene>
    <name evidence="9" type="ORF">ODALV1_LOCUS7785</name>
</gene>
<dbReference type="InterPro" id="IPR011992">
    <property type="entry name" value="EF-hand-dom_pair"/>
</dbReference>
<keyword evidence="4 6" id="KW-0788">Thiol protease</keyword>
<feature type="active site" evidence="6">
    <location>
        <position position="393"/>
    </location>
</feature>
<dbReference type="InterPro" id="IPR022682">
    <property type="entry name" value="Calpain_domain_III"/>
</dbReference>
<dbReference type="InterPro" id="IPR002048">
    <property type="entry name" value="EF_hand_dom"/>
</dbReference>
<dbReference type="InterPro" id="IPR018247">
    <property type="entry name" value="EF_Hand_1_Ca_BS"/>
</dbReference>
<evidence type="ECO:0000259" key="8">
    <source>
        <dbReference type="PROSITE" id="PS50222"/>
    </source>
</evidence>
<reference evidence="9 10" key="1">
    <citation type="submission" date="2024-08" db="EMBL/GenBank/DDBJ databases">
        <authorList>
            <person name="Cucini C."/>
            <person name="Frati F."/>
        </authorList>
    </citation>
    <scope>NUCLEOTIDE SEQUENCE [LARGE SCALE GENOMIC DNA]</scope>
</reference>
<dbReference type="CDD" id="cd00044">
    <property type="entry name" value="CysPc"/>
    <property type="match status" value="1"/>
</dbReference>
<dbReference type="SMART" id="SM00230">
    <property type="entry name" value="CysPc"/>
    <property type="match status" value="1"/>
</dbReference>
<proteinExistence type="inferred from homology"/>
<keyword evidence="2 6" id="KW-0645">Protease</keyword>
<comment type="similarity">
    <text evidence="1">Belongs to the peptidase C2 family.</text>
</comment>
<dbReference type="Gene3D" id="3.90.70.10">
    <property type="entry name" value="Cysteine proteinases"/>
    <property type="match status" value="1"/>
</dbReference>
<dbReference type="Pfam" id="PF13405">
    <property type="entry name" value="EF-hand_6"/>
    <property type="match status" value="1"/>
</dbReference>
<sequence>MLGCYQGFFKAIKKEVTGEIGRQIDKAVNKRSGGGGGSTGEDQIMAVNMSSVEGILGLLGGGGGGSSASGLQSLINTIQNLSGGQLPTNVGNLLPGILKVAEIIGHGMGDDSPRTDQNPDGSFIDGFVKTIVGGRKIHGGKGSKKAKPINVDDNYGQSRAGIYGGTQDYKEIKSKCLSNGELFEDPEFAAEDASVYFSKNEARGFQWMRPHEITSDPQFFVSGASRFDVKQGELGDCWLLAAVANLTLNEKLFHDVVPEDNSFESDYCGVFHFRFWQYGQWVDVVIDDRLPTKYGKLVFMHSEDSNEFWSALLEKAYAKLHGSYEALKGGTTCEALEDFTGGVTEMYEVKNGPDNLFNIMMKAYERSSFMGCSIEPDPYKTEAETSEGLIRGHAYSITSIKYVDIETPRVRGKIPLLRIRNPWGNEAEWKGAWSDGSKEWEFISEDVKEDLGLTFDADGEFWMSYKDFRKYWDRLEICNLSAHGLDDEEDEGKRWVNNNFEGAWIRGATAGGCRNFLETFAANPQYIITLDSPDEDDENQKCTLLVALMQKNRRAQRKFGIDCLTIGFAIYAIPDPDSQPKPLPVRFFKYNASVARSPTFINLREVCSRFSLNPGTYVIVPSTFEPNEEGEFIIRVFTESSVQMQENDGDVGMGEVDDRVKETVDEEDEQKARVSEFFKTVAGDDNEIDWSELKEVLDIAMKREFDFPGFTRDTCRSMVALMDVDMSGKLGLDEFIQLWKSVRTWKSVFKMYDRDNSGYLSSFELRQALTSAGYSVNNNILQGLVLRYGDASGQIYFDDFIMCAVKLKAMIEIFKERQSADGSEDEKTATFTLEEWVNKTLYS</sequence>
<dbReference type="PANTHER" id="PTHR10183:SF433">
    <property type="entry name" value="CALPAIN-A-RELATED"/>
    <property type="match status" value="1"/>
</dbReference>
<keyword evidence="10" id="KW-1185">Reference proteome</keyword>
<dbReference type="PROSITE" id="PS50203">
    <property type="entry name" value="CALPAIN_CAT"/>
    <property type="match status" value="1"/>
</dbReference>
<dbReference type="InterPro" id="IPR038765">
    <property type="entry name" value="Papain-like_cys_pep_sf"/>
</dbReference>
<dbReference type="Pfam" id="PF00648">
    <property type="entry name" value="Peptidase_C2"/>
    <property type="match status" value="1"/>
</dbReference>
<keyword evidence="5" id="KW-0106">Calcium</keyword>
<evidence type="ECO:0000256" key="5">
    <source>
        <dbReference type="ARBA" id="ARBA00022837"/>
    </source>
</evidence>
<keyword evidence="3 6" id="KW-0378">Hydrolase</keyword>
<dbReference type="PANTHER" id="PTHR10183">
    <property type="entry name" value="CALPAIN"/>
    <property type="match status" value="1"/>
</dbReference>
<dbReference type="CDD" id="cd16196">
    <property type="entry name" value="EFh_PEF_CalpA_B"/>
    <property type="match status" value="1"/>
</dbReference>
<dbReference type="InterPro" id="IPR033883">
    <property type="entry name" value="C2_III"/>
</dbReference>
<dbReference type="Pfam" id="PF01067">
    <property type="entry name" value="Calpain_III"/>
    <property type="match status" value="1"/>
</dbReference>
<protein>
    <recommendedName>
        <fullName evidence="11">Calpain-A</fullName>
    </recommendedName>
</protein>
<evidence type="ECO:0000259" key="7">
    <source>
        <dbReference type="PROSITE" id="PS50203"/>
    </source>
</evidence>
<organism evidence="9 10">
    <name type="scientific">Orchesella dallaii</name>
    <dbReference type="NCBI Taxonomy" id="48710"/>
    <lineage>
        <taxon>Eukaryota</taxon>
        <taxon>Metazoa</taxon>
        <taxon>Ecdysozoa</taxon>
        <taxon>Arthropoda</taxon>
        <taxon>Hexapoda</taxon>
        <taxon>Collembola</taxon>
        <taxon>Entomobryomorpha</taxon>
        <taxon>Entomobryoidea</taxon>
        <taxon>Orchesellidae</taxon>
        <taxon>Orchesellinae</taxon>
        <taxon>Orchesella</taxon>
    </lineage>
</organism>
<evidence type="ECO:0000256" key="3">
    <source>
        <dbReference type="ARBA" id="ARBA00022801"/>
    </source>
</evidence>
<feature type="active site" evidence="6">
    <location>
        <position position="421"/>
    </location>
</feature>
<evidence type="ECO:0000256" key="2">
    <source>
        <dbReference type="ARBA" id="ARBA00022670"/>
    </source>
</evidence>
<dbReference type="SMART" id="SM00720">
    <property type="entry name" value="calpain_III"/>
    <property type="match status" value="1"/>
</dbReference>
<feature type="active site" evidence="6">
    <location>
        <position position="237"/>
    </location>
</feature>
<evidence type="ECO:0000313" key="10">
    <source>
        <dbReference type="Proteomes" id="UP001642540"/>
    </source>
</evidence>
<feature type="domain" description="EF-hand" evidence="8">
    <location>
        <begin position="740"/>
        <end position="775"/>
    </location>
</feature>
<name>A0ABP1Q7L4_9HEXA</name>
<dbReference type="Proteomes" id="UP001642540">
    <property type="component" value="Unassembled WGS sequence"/>
</dbReference>
<dbReference type="Pfam" id="PF13833">
    <property type="entry name" value="EF-hand_8"/>
    <property type="match status" value="1"/>
</dbReference>
<dbReference type="InterPro" id="IPR036213">
    <property type="entry name" value="Calpain_III_sf"/>
</dbReference>
<comment type="caution">
    <text evidence="9">The sequence shown here is derived from an EMBL/GenBank/DDBJ whole genome shotgun (WGS) entry which is preliminary data.</text>
</comment>
<evidence type="ECO:0000313" key="9">
    <source>
        <dbReference type="EMBL" id="CAL8090939.1"/>
    </source>
</evidence>
<dbReference type="Gene3D" id="1.10.238.10">
    <property type="entry name" value="EF-hand"/>
    <property type="match status" value="1"/>
</dbReference>
<evidence type="ECO:0000256" key="4">
    <source>
        <dbReference type="ARBA" id="ARBA00022807"/>
    </source>
</evidence>
<dbReference type="CDD" id="cd00214">
    <property type="entry name" value="Calpain_III"/>
    <property type="match status" value="1"/>
</dbReference>
<dbReference type="SMART" id="SM00054">
    <property type="entry name" value="EFh"/>
    <property type="match status" value="2"/>
</dbReference>